<dbReference type="EMBL" id="AEUW02000001">
    <property type="protein sequence ID" value="EHJ52243.1"/>
    <property type="molecule type" value="Genomic_DNA"/>
</dbReference>
<dbReference type="Proteomes" id="UP000003573">
    <property type="component" value="Unassembled WGS sequence"/>
</dbReference>
<sequence length="98" mass="11389">MAKLKWFSDGKTRKEQAVVIIEALLGELKEDRNSQPLQNILFQYKEEVKNPKISIPFILSRMNVDISRIVTENGILLSNHQSSQLKKLRDLSNIRYGY</sequence>
<organism evidence="1 2">
    <name type="scientific">Streptococcus macacae NCTC 11558</name>
    <dbReference type="NCBI Taxonomy" id="764298"/>
    <lineage>
        <taxon>Bacteria</taxon>
        <taxon>Bacillati</taxon>
        <taxon>Bacillota</taxon>
        <taxon>Bacilli</taxon>
        <taxon>Lactobacillales</taxon>
        <taxon>Streptococcaceae</taxon>
        <taxon>Streptococcus</taxon>
    </lineage>
</organism>
<dbReference type="InterPro" id="IPR053739">
    <property type="entry name" value="Bact_Immunity_Domain_sf"/>
</dbReference>
<protein>
    <submittedName>
        <fullName evidence="1">Enterocin A immunity</fullName>
    </submittedName>
</protein>
<dbReference type="eggNOG" id="ENOG5033HV8">
    <property type="taxonomic scope" value="Bacteria"/>
</dbReference>
<accession>G5JUX2</accession>
<proteinExistence type="predicted"/>
<dbReference type="AlphaFoldDB" id="G5JUX2"/>
<gene>
    <name evidence="1" type="ORF">STRMA_1357</name>
</gene>
<dbReference type="InterPro" id="IPR015046">
    <property type="entry name" value="LciA_Immunity-like"/>
</dbReference>
<dbReference type="Gene3D" id="1.20.1440.140">
    <property type="match status" value="1"/>
</dbReference>
<dbReference type="Pfam" id="PF08951">
    <property type="entry name" value="EntA_Immun"/>
    <property type="match status" value="1"/>
</dbReference>
<dbReference type="RefSeq" id="WP_003080053.1">
    <property type="nucleotide sequence ID" value="NZ_AEUW02000001.1"/>
</dbReference>
<reference evidence="1 2" key="1">
    <citation type="journal article" date="2014" name="Int. J. Syst. Evol. Microbiol.">
        <title>Phylogenomics and the dynamic genome evolution of the genus Streptococcus.</title>
        <authorList>
            <consortium name="The Broad Institute Genome Sequencing Platform"/>
            <person name="Richards V.P."/>
            <person name="Palmer S.R."/>
            <person name="Pavinski Bitar P.D."/>
            <person name="Qin X."/>
            <person name="Weinstock G.M."/>
            <person name="Highlander S.K."/>
            <person name="Town C.D."/>
            <person name="Burne R.A."/>
            <person name="Stanhope M.J."/>
        </authorList>
    </citation>
    <scope>NUCLEOTIDE SEQUENCE [LARGE SCALE GENOMIC DNA]</scope>
    <source>
        <strain evidence="1 2">NCTC 11558</strain>
    </source>
</reference>
<dbReference type="OrthoDB" id="2135506at2"/>
<dbReference type="GO" id="GO:0030153">
    <property type="term" value="P:bacteriocin immunity"/>
    <property type="evidence" value="ECO:0007669"/>
    <property type="project" value="InterPro"/>
</dbReference>
<evidence type="ECO:0000313" key="2">
    <source>
        <dbReference type="Proteomes" id="UP000003573"/>
    </source>
</evidence>
<dbReference type="STRING" id="764298.STRMA_1357"/>
<keyword evidence="2" id="KW-1185">Reference proteome</keyword>
<evidence type="ECO:0000313" key="1">
    <source>
        <dbReference type="EMBL" id="EHJ52243.1"/>
    </source>
</evidence>
<comment type="caution">
    <text evidence="1">The sequence shown here is derived from an EMBL/GenBank/DDBJ whole genome shotgun (WGS) entry which is preliminary data.</text>
</comment>
<name>G5JUX2_9STRE</name>